<dbReference type="GO" id="GO:0005096">
    <property type="term" value="F:GTPase activator activity"/>
    <property type="evidence" value="ECO:0007669"/>
    <property type="project" value="UniProtKB-KW"/>
</dbReference>
<evidence type="ECO:0000256" key="5">
    <source>
        <dbReference type="SAM" id="MobiDB-lite"/>
    </source>
</evidence>
<dbReference type="PROSITE" id="PS50081">
    <property type="entry name" value="ZF_DAG_PE_2"/>
    <property type="match status" value="1"/>
</dbReference>
<name>A0A183TFI6_SCHSO</name>
<dbReference type="SMART" id="SM00252">
    <property type="entry name" value="SH2"/>
    <property type="match status" value="1"/>
</dbReference>
<feature type="compositionally biased region" description="Low complexity" evidence="5">
    <location>
        <begin position="420"/>
        <end position="438"/>
    </location>
</feature>
<reference evidence="9" key="1">
    <citation type="submission" date="2016-06" db="UniProtKB">
        <authorList>
            <consortium name="WormBaseParasite"/>
        </authorList>
    </citation>
    <scope>IDENTIFICATION</scope>
</reference>
<dbReference type="Pfam" id="PF00017">
    <property type="entry name" value="SH2"/>
    <property type="match status" value="1"/>
</dbReference>
<keyword evidence="2" id="KW-0479">Metal-binding</keyword>
<feature type="transmembrane region" description="Helical" evidence="6">
    <location>
        <begin position="130"/>
        <end position="149"/>
    </location>
</feature>
<dbReference type="Pfam" id="PF00130">
    <property type="entry name" value="C1_1"/>
    <property type="match status" value="1"/>
</dbReference>
<evidence type="ECO:0000256" key="2">
    <source>
        <dbReference type="ARBA" id="ARBA00022723"/>
    </source>
</evidence>
<dbReference type="CDD" id="cd10352">
    <property type="entry name" value="SH2_a2chimerin_b2chimerin"/>
    <property type="match status" value="1"/>
</dbReference>
<dbReference type="WBParaSite" id="SSLN_0001580501-mRNA-1">
    <property type="protein sequence ID" value="SSLN_0001580501-mRNA-1"/>
    <property type="gene ID" value="SSLN_0001580501"/>
</dbReference>
<dbReference type="InterPro" id="IPR036860">
    <property type="entry name" value="SH2_dom_sf"/>
</dbReference>
<evidence type="ECO:0000313" key="9">
    <source>
        <dbReference type="WBParaSite" id="SSLN_0001580501-mRNA-1"/>
    </source>
</evidence>
<keyword evidence="6" id="KW-0472">Membrane</keyword>
<accession>A0A183TFI6</accession>
<dbReference type="CDD" id="cd20806">
    <property type="entry name" value="C1_CHN"/>
    <property type="match status" value="1"/>
</dbReference>
<protein>
    <submittedName>
        <fullName evidence="9">SH2 domain-containing protein</fullName>
    </submittedName>
</protein>
<dbReference type="InterPro" id="IPR002219">
    <property type="entry name" value="PKC_DAG/PE"/>
</dbReference>
<dbReference type="InterPro" id="IPR035840">
    <property type="entry name" value="Chimaerin_SH2"/>
</dbReference>
<sequence length="591" mass="65677">LQNRPEQYGDEYHGPLSRQAAEELFEGYPSGAYLVRDCQKADGTFTLAIRFDGVTKNYKLYYDAKSHLHYVGEKKFDSVDLLVADGLIYFYIETRGADVLQKLSEASNYEFSPYYQVSLEIILKMQFQNLNVFLFLSIAPIPILMLNRLQMIRLHHFTTQKTRYHTINSQSHTPKLTAQAPTGETTEKYPDAAPLAALSCLGISKHSRIGASRSQTVVANRRQSVDIDLYRSQSESNHSHHQPFLSPVRHSLQHSTDDAGKQILLTRDSALPPSTYTDTDEVSQKSFISESFSNTDLSVRALTPTVTSERCLTDAFTGLSNSSFALPAHNIVSPSKMASPASVSRKASKPLVPWHGESEKTEDAVTCKAVTDIGDYVDARQPNESPMHSSGSCVNASDAESHRALAATLPVGTFTSGLQLNGTSSSSSSTGRRTPLTTVIAPGAPTPRSVALKSATSTTFQRSRRFQRQQLEPRQSSPFSEFGGLAEKAHNFRVHTFRGPHWCYFCTHFIWGLVSQGVKCTDCGFQAFIDETEIKLAREVHSFDILATAQSFYQAHKRCSIRVPNDCLPHMKQLKRVFCVDLTSLACAEHR</sequence>
<dbReference type="InterPro" id="IPR020454">
    <property type="entry name" value="DAG/PE-bd"/>
</dbReference>
<dbReference type="PANTHER" id="PTHR46075">
    <property type="entry name" value="CHIMERIN FAMILY MEMBER"/>
    <property type="match status" value="1"/>
</dbReference>
<dbReference type="InterPro" id="IPR046349">
    <property type="entry name" value="C1-like_sf"/>
</dbReference>
<dbReference type="SMART" id="SM00109">
    <property type="entry name" value="C1"/>
    <property type="match status" value="1"/>
</dbReference>
<feature type="domain" description="Phorbol-ester/DAG-type" evidence="8">
    <location>
        <begin position="489"/>
        <end position="525"/>
    </location>
</feature>
<dbReference type="PROSITE" id="PS50001">
    <property type="entry name" value="SH2"/>
    <property type="match status" value="1"/>
</dbReference>
<proteinExistence type="predicted"/>
<dbReference type="AlphaFoldDB" id="A0A183TFI6"/>
<evidence type="ECO:0000256" key="4">
    <source>
        <dbReference type="PROSITE-ProRule" id="PRU00191"/>
    </source>
</evidence>
<dbReference type="SUPFAM" id="SSF55550">
    <property type="entry name" value="SH2 domain"/>
    <property type="match status" value="1"/>
</dbReference>
<dbReference type="GO" id="GO:0046872">
    <property type="term" value="F:metal ion binding"/>
    <property type="evidence" value="ECO:0007669"/>
    <property type="project" value="UniProtKB-KW"/>
</dbReference>
<keyword evidence="6" id="KW-0812">Transmembrane</keyword>
<feature type="region of interest" description="Disordered" evidence="5">
    <location>
        <begin position="420"/>
        <end position="447"/>
    </location>
</feature>
<dbReference type="Gene3D" id="3.30.60.20">
    <property type="match status" value="1"/>
</dbReference>
<feature type="domain" description="SH2" evidence="7">
    <location>
        <begin position="11"/>
        <end position="83"/>
    </location>
</feature>
<keyword evidence="3" id="KW-0862">Zinc</keyword>
<evidence type="ECO:0000256" key="6">
    <source>
        <dbReference type="SAM" id="Phobius"/>
    </source>
</evidence>
<evidence type="ECO:0000259" key="7">
    <source>
        <dbReference type="PROSITE" id="PS50001"/>
    </source>
</evidence>
<organism evidence="9">
    <name type="scientific">Schistocephalus solidus</name>
    <name type="common">Tapeworm</name>
    <dbReference type="NCBI Taxonomy" id="70667"/>
    <lineage>
        <taxon>Eukaryota</taxon>
        <taxon>Metazoa</taxon>
        <taxon>Spiralia</taxon>
        <taxon>Lophotrochozoa</taxon>
        <taxon>Platyhelminthes</taxon>
        <taxon>Cestoda</taxon>
        <taxon>Eucestoda</taxon>
        <taxon>Diphyllobothriidea</taxon>
        <taxon>Diphyllobothriidae</taxon>
        <taxon>Schistocephalus</taxon>
    </lineage>
</organism>
<dbReference type="InterPro" id="IPR000980">
    <property type="entry name" value="SH2"/>
</dbReference>
<dbReference type="PANTHER" id="PTHR46075:SF2">
    <property type="entry name" value="RHO GTPASE ACTIVATING PROTEIN AT 5A, ISOFORM A"/>
    <property type="match status" value="1"/>
</dbReference>
<keyword evidence="1" id="KW-0343">GTPase activation</keyword>
<dbReference type="InterPro" id="IPR051854">
    <property type="entry name" value="Rho-type_GAP"/>
</dbReference>
<evidence type="ECO:0000256" key="3">
    <source>
        <dbReference type="ARBA" id="ARBA00022833"/>
    </source>
</evidence>
<evidence type="ECO:0000259" key="8">
    <source>
        <dbReference type="PROSITE" id="PS50081"/>
    </source>
</evidence>
<evidence type="ECO:0000256" key="1">
    <source>
        <dbReference type="ARBA" id="ARBA00022468"/>
    </source>
</evidence>
<dbReference type="Gene3D" id="3.30.505.10">
    <property type="entry name" value="SH2 domain"/>
    <property type="match status" value="1"/>
</dbReference>
<dbReference type="PRINTS" id="PR00008">
    <property type="entry name" value="DAGPEDOMAIN"/>
</dbReference>
<dbReference type="SUPFAM" id="SSF57889">
    <property type="entry name" value="Cysteine-rich domain"/>
    <property type="match status" value="1"/>
</dbReference>
<keyword evidence="4" id="KW-0727">SH2 domain</keyword>
<keyword evidence="6" id="KW-1133">Transmembrane helix</keyword>